<feature type="transmembrane region" description="Helical" evidence="2">
    <location>
        <begin position="261"/>
        <end position="280"/>
    </location>
</feature>
<feature type="region of interest" description="Disordered" evidence="1">
    <location>
        <begin position="66"/>
        <end position="98"/>
    </location>
</feature>
<proteinExistence type="predicted"/>
<feature type="chain" id="PRO_5008611709" description="TPM domain-containing protein" evidence="3">
    <location>
        <begin position="30"/>
        <end position="370"/>
    </location>
</feature>
<feature type="transmembrane region" description="Helical" evidence="2">
    <location>
        <begin position="292"/>
        <end position="322"/>
    </location>
</feature>
<dbReference type="EMBL" id="LZDN01000007">
    <property type="protein sequence ID" value="OBX51136.1"/>
    <property type="molecule type" value="Genomic_DNA"/>
</dbReference>
<dbReference type="AlphaFoldDB" id="A0A1B8PKJ2"/>
<keyword evidence="2" id="KW-0812">Transmembrane</keyword>
<feature type="compositionally biased region" description="Polar residues" evidence="1">
    <location>
        <begin position="77"/>
        <end position="98"/>
    </location>
</feature>
<evidence type="ECO:0000256" key="3">
    <source>
        <dbReference type="SAM" id="SignalP"/>
    </source>
</evidence>
<evidence type="ECO:0000259" key="4">
    <source>
        <dbReference type="Pfam" id="PF04536"/>
    </source>
</evidence>
<dbReference type="InterPro" id="IPR007621">
    <property type="entry name" value="TPM_dom"/>
</dbReference>
<reference evidence="5 6" key="1">
    <citation type="submission" date="2016-06" db="EMBL/GenBank/DDBJ databases">
        <title>Draft genome of Moraxella nonliquefaciens CCUG 60284.</title>
        <authorList>
            <person name="Salva-Serra F."/>
            <person name="Engstrom-Jakobsson H."/>
            <person name="Thorell K."/>
            <person name="Gonzales-Siles L."/>
            <person name="Karlsson R."/>
            <person name="Boulund F."/>
            <person name="Engstrand L."/>
            <person name="Kristiansson E."/>
            <person name="Moore E."/>
        </authorList>
    </citation>
    <scope>NUCLEOTIDE SEQUENCE [LARGE SCALE GENOMIC DNA]</scope>
    <source>
        <strain evidence="5 6">CCUG 60284</strain>
    </source>
</reference>
<dbReference type="PANTHER" id="PTHR30373:SF2">
    <property type="entry name" value="UPF0603 PROTEIN YGCG"/>
    <property type="match status" value="1"/>
</dbReference>
<evidence type="ECO:0000256" key="2">
    <source>
        <dbReference type="SAM" id="Phobius"/>
    </source>
</evidence>
<feature type="signal peptide" evidence="3">
    <location>
        <begin position="1"/>
        <end position="29"/>
    </location>
</feature>
<comment type="caution">
    <text evidence="5">The sequence shown here is derived from an EMBL/GenBank/DDBJ whole genome shotgun (WGS) entry which is preliminary data.</text>
</comment>
<dbReference type="Pfam" id="PF04536">
    <property type="entry name" value="TPM_phosphatase"/>
    <property type="match status" value="1"/>
</dbReference>
<dbReference type="Gene3D" id="3.10.310.50">
    <property type="match status" value="1"/>
</dbReference>
<protein>
    <recommendedName>
        <fullName evidence="4">TPM domain-containing protein</fullName>
    </recommendedName>
</protein>
<feature type="compositionally biased region" description="Basic and acidic residues" evidence="1">
    <location>
        <begin position="66"/>
        <end position="76"/>
    </location>
</feature>
<feature type="domain" description="TPM" evidence="4">
    <location>
        <begin position="113"/>
        <end position="236"/>
    </location>
</feature>
<evidence type="ECO:0000313" key="6">
    <source>
        <dbReference type="Proteomes" id="UP000092671"/>
    </source>
</evidence>
<evidence type="ECO:0000256" key="1">
    <source>
        <dbReference type="SAM" id="MobiDB-lite"/>
    </source>
</evidence>
<accession>A0A1B8PKJ2</accession>
<gene>
    <name evidence="5" type="ORF">A9Z60_08120</name>
</gene>
<dbReference type="PANTHER" id="PTHR30373">
    <property type="entry name" value="UPF0603 PROTEIN YGCG"/>
    <property type="match status" value="1"/>
</dbReference>
<sequence>MTPITAHHRSLFVLLGMSVLLGVGTPAIANNTAIATPKNTAIATQNLQHEEQAIENLIVLNELHKAQNQHEPETKSQKNSAQTVNQSAPHQSTPHQSNATAIGHDKLILDDSVIDEAHVLTASQKAHLQTQLRRIYDDGLAQMAVVIVPTTDGMDIFDYAINVANRWQLGQKDTDEGILMVVAINDRKLRIVTGYGVEGVLPDAILNRIIREQITPAFKTGEYAQGLSAGIAKIDERLRADPQTLARADAQQINTDEDISVVPFFIFAIFFGTVLSGVLGRFLGASVSTGGFILLTTLLGVGLLTAIGAGILLWVLLILGVFSNGSRRGSTYGGGGFGGGGFGGGGGGFGSGGFGGGGGSFGGGGAGGSW</sequence>
<dbReference type="Proteomes" id="UP000092671">
    <property type="component" value="Unassembled WGS sequence"/>
</dbReference>
<evidence type="ECO:0000313" key="5">
    <source>
        <dbReference type="EMBL" id="OBX51136.1"/>
    </source>
</evidence>
<name>A0A1B8PKJ2_MORNO</name>
<keyword evidence="2" id="KW-0472">Membrane</keyword>
<organism evidence="5 6">
    <name type="scientific">Moraxella nonliquefaciens</name>
    <dbReference type="NCBI Taxonomy" id="478"/>
    <lineage>
        <taxon>Bacteria</taxon>
        <taxon>Pseudomonadati</taxon>
        <taxon>Pseudomonadota</taxon>
        <taxon>Gammaproteobacteria</taxon>
        <taxon>Moraxellales</taxon>
        <taxon>Moraxellaceae</taxon>
        <taxon>Moraxella</taxon>
    </lineage>
</organism>
<keyword evidence="3" id="KW-0732">Signal</keyword>
<keyword evidence="2" id="KW-1133">Transmembrane helix</keyword>
<dbReference type="RefSeq" id="WP_066892855.1">
    <property type="nucleotide sequence ID" value="NZ_LZDN01000007.1"/>
</dbReference>